<gene>
    <name evidence="2" type="ORF">SAPIO_CDS0048</name>
</gene>
<feature type="compositionally biased region" description="Polar residues" evidence="1">
    <location>
        <begin position="106"/>
        <end position="116"/>
    </location>
</feature>
<evidence type="ECO:0000313" key="2">
    <source>
        <dbReference type="EMBL" id="KEZ46762.1"/>
    </source>
</evidence>
<protein>
    <submittedName>
        <fullName evidence="2">Uncharacterized protein</fullName>
    </submittedName>
</protein>
<organism evidence="2 3">
    <name type="scientific">Pseudallescheria apiosperma</name>
    <name type="common">Scedosporium apiospermum</name>
    <dbReference type="NCBI Taxonomy" id="563466"/>
    <lineage>
        <taxon>Eukaryota</taxon>
        <taxon>Fungi</taxon>
        <taxon>Dikarya</taxon>
        <taxon>Ascomycota</taxon>
        <taxon>Pezizomycotina</taxon>
        <taxon>Sordariomycetes</taxon>
        <taxon>Hypocreomycetidae</taxon>
        <taxon>Microascales</taxon>
        <taxon>Microascaceae</taxon>
        <taxon>Scedosporium</taxon>
    </lineage>
</organism>
<feature type="region of interest" description="Disordered" evidence="1">
    <location>
        <begin position="80"/>
        <end position="139"/>
    </location>
</feature>
<reference evidence="2 3" key="1">
    <citation type="journal article" date="2014" name="Genome Announc.">
        <title>Draft genome sequence of the pathogenic fungus Scedosporium apiospermum.</title>
        <authorList>
            <person name="Vandeputte P."/>
            <person name="Ghamrawi S."/>
            <person name="Rechenmann M."/>
            <person name="Iltis A."/>
            <person name="Giraud S."/>
            <person name="Fleury M."/>
            <person name="Thornton C."/>
            <person name="Delhaes L."/>
            <person name="Meyer W."/>
            <person name="Papon N."/>
            <person name="Bouchara J.P."/>
        </authorList>
    </citation>
    <scope>NUCLEOTIDE SEQUENCE [LARGE SCALE GENOMIC DNA]</scope>
    <source>
        <strain evidence="2 3">IHEM 14462</strain>
    </source>
</reference>
<evidence type="ECO:0000256" key="1">
    <source>
        <dbReference type="SAM" id="MobiDB-lite"/>
    </source>
</evidence>
<dbReference type="HOGENOM" id="CLU_369244_0_0_1"/>
<dbReference type="EMBL" id="JOWA01000011">
    <property type="protein sequence ID" value="KEZ46762.1"/>
    <property type="molecule type" value="Genomic_DNA"/>
</dbReference>
<feature type="compositionally biased region" description="Basic and acidic residues" evidence="1">
    <location>
        <begin position="552"/>
        <end position="564"/>
    </location>
</feature>
<sequence>MSSNGDKAAGGGGKKTTKVRFSLDTKPNADSSKDKAIDSDRMDLDDVASLHFSNGNIAPDLLDEATEAQRVLENYYASARQEGEAVKKPWDPKQKGKEPAPEGTPMNDSNRAATNPSTKPASDSSGPSSPGVNINLKVSYTPDGDAYLTIVPPKPGEPIDDALRELLSRQAEQAVQNSHNKDRDWAGRPLQPPPGLPPRPSPASNLKHLRQSTARRASLRPRMSSNVPFPDLSGLPWPGDEDVEREIHQMQQPKTLSSYWWMSREWRRAFEKETSLAHVIEMQRYALTVHPDIDNLVKCGQVNIGNTSFPVQINQLPQPLKKACESCNYKTDCHCVSCKSCSTCVTTGACKDCDCCQFDCCCRNPENMGEACAECNACGNCSCCLGCCCCGTTLGPSIAVRTSDTVGCGDCRGQRRKWEESGDWKLFAKKSAGGDQKAMSKAPRVYVGQPRLIQKAELQKIEEEHIKNMAKEAAAREVSAKEAAAKASLEVKSMPQVKAQSMLPLPKRSFEVKDPILEDDDQQGMPRFNRAARRHRAAVNRVAQGVVTIPEEGEKSPRKEESKEAASGSGSSSKTATNRPRLTAASQDTKSDTAGSSNGQAGTSPDIHTKLAGLTFALDVLRDLERDGGVFLSQQTRERLRMTDPSGRYGNQENIRPPRQATGRVRRPLPQLPVQQSVETGFRVASAVRGSSSSSVSGRGQMEHLLVTKKRVESKDAIASDAMGIDEAEENLERSELGDDKMEKLPVSPTIRHV</sequence>
<accession>A0A084GHF0</accession>
<dbReference type="KEGG" id="sapo:SAPIO_CDS0048"/>
<evidence type="ECO:0000313" key="3">
    <source>
        <dbReference type="Proteomes" id="UP000028545"/>
    </source>
</evidence>
<comment type="caution">
    <text evidence="2">The sequence shown here is derived from an EMBL/GenBank/DDBJ whole genome shotgun (WGS) entry which is preliminary data.</text>
</comment>
<feature type="compositionally biased region" description="Pro residues" evidence="1">
    <location>
        <begin position="190"/>
        <end position="201"/>
    </location>
</feature>
<feature type="compositionally biased region" description="Low complexity" evidence="1">
    <location>
        <begin position="117"/>
        <end position="130"/>
    </location>
</feature>
<feature type="compositionally biased region" description="Basic and acidic residues" evidence="1">
    <location>
        <begin position="731"/>
        <end position="744"/>
    </location>
</feature>
<dbReference type="GeneID" id="27718200"/>
<feature type="compositionally biased region" description="Basic and acidic residues" evidence="1">
    <location>
        <begin position="31"/>
        <end position="41"/>
    </location>
</feature>
<dbReference type="AlphaFoldDB" id="A0A084GHF0"/>
<feature type="region of interest" description="Disordered" evidence="1">
    <location>
        <begin position="718"/>
        <end position="754"/>
    </location>
</feature>
<feature type="compositionally biased region" description="Basic and acidic residues" evidence="1">
    <location>
        <begin position="81"/>
        <end position="100"/>
    </location>
</feature>
<dbReference type="OrthoDB" id="10688970at2759"/>
<dbReference type="Proteomes" id="UP000028545">
    <property type="component" value="Unassembled WGS sequence"/>
</dbReference>
<dbReference type="VEuPathDB" id="FungiDB:SAPIO_CDS0048"/>
<feature type="region of interest" description="Disordered" evidence="1">
    <location>
        <begin position="1"/>
        <end position="41"/>
    </location>
</feature>
<feature type="compositionally biased region" description="Low complexity" evidence="1">
    <location>
        <begin position="565"/>
        <end position="577"/>
    </location>
</feature>
<feature type="region of interest" description="Disordered" evidence="1">
    <location>
        <begin position="542"/>
        <end position="607"/>
    </location>
</feature>
<feature type="compositionally biased region" description="Polar residues" evidence="1">
    <location>
        <begin position="578"/>
        <end position="603"/>
    </location>
</feature>
<proteinExistence type="predicted"/>
<name>A0A084GHF0_PSEDA</name>
<dbReference type="RefSeq" id="XP_016646561.1">
    <property type="nucleotide sequence ID" value="XM_016782928.1"/>
</dbReference>
<keyword evidence="3" id="KW-1185">Reference proteome</keyword>
<feature type="region of interest" description="Disordered" evidence="1">
    <location>
        <begin position="171"/>
        <end position="236"/>
    </location>
</feature>